<feature type="domain" description="Guanylate cyclase" evidence="2">
    <location>
        <begin position="416"/>
        <end position="548"/>
    </location>
</feature>
<reference evidence="4 5" key="1">
    <citation type="submission" date="2023-12" db="EMBL/GenBank/DDBJ databases">
        <title>the genome sequence of Hyalangium sp. s54d21.</title>
        <authorList>
            <person name="Zhang X."/>
        </authorList>
    </citation>
    <scope>NUCLEOTIDE SEQUENCE [LARGE SCALE GENOMIC DNA]</scope>
    <source>
        <strain evidence="5">s54d21</strain>
    </source>
</reference>
<sequence length="595" mass="64938">MQTPPPQPAPTAPVATTRLPLAARLLLLILAVAVPPLVGLGLAMMNVNEGALLHSARELHLSIALDVRRALREELERARQQSAAIGYLMLAPDVGTQEEREKLADSQLAFSTSLDFVSFYSLEGERLGTLKARGVAEPDTPATLPTALLTEVPEQGLRVLGLTMAGELPSLRVLQRASVEGKPLAYLLTHVRLKPLVDQLQVLSTEWDGLEEGVYVVDAERRVVLHPTRSRLGASLAESDFFAAIGREVSFHSDFVAASDFEAEMPMFGALVTVPEVGWAIVVQRSQPLTFKTLRDMRLSVGLALGLCALVALVGAWLGARQLSRPIQALVRATRSIAARSFTQVEGEVETRADELGHLGRSLGEMARSLESSEKELVEQTRVRTALSRYLSADVVELIAREPGRLRLGGERREVTVLFSDVCGFTRLSESLPPETVVALLNELFTFATEIIHRRGGIIDKFIGDSVMAVWGTPESHPDDARQAVEAAMELRRWVETGNRRWRQKWGVEIQLAMGLHTGTVVAGNLGSEKRMEYTVIGDAVNVAARLESMAQPGQILVSAATRERLGEEAEVLRHLGERALHGRNATTQVFEVAA</sequence>
<dbReference type="PANTHER" id="PTHR43081">
    <property type="entry name" value="ADENYLATE CYCLASE, TERMINAL-DIFFERENTIATION SPECIFIC-RELATED"/>
    <property type="match status" value="1"/>
</dbReference>
<proteinExistence type="predicted"/>
<dbReference type="SMART" id="SM00304">
    <property type="entry name" value="HAMP"/>
    <property type="match status" value="1"/>
</dbReference>
<dbReference type="SMART" id="SM00044">
    <property type="entry name" value="CYCc"/>
    <property type="match status" value="1"/>
</dbReference>
<dbReference type="EMBL" id="JAXIVS010000019">
    <property type="protein sequence ID" value="MDY7232336.1"/>
    <property type="molecule type" value="Genomic_DNA"/>
</dbReference>
<organism evidence="4 5">
    <name type="scientific">Hyalangium rubrum</name>
    <dbReference type="NCBI Taxonomy" id="3103134"/>
    <lineage>
        <taxon>Bacteria</taxon>
        <taxon>Pseudomonadati</taxon>
        <taxon>Myxococcota</taxon>
        <taxon>Myxococcia</taxon>
        <taxon>Myxococcales</taxon>
        <taxon>Cystobacterineae</taxon>
        <taxon>Archangiaceae</taxon>
        <taxon>Hyalangium</taxon>
    </lineage>
</organism>
<dbReference type="PANTHER" id="PTHR43081:SF1">
    <property type="entry name" value="ADENYLATE CYCLASE, TERMINAL-DIFFERENTIATION SPECIFIC"/>
    <property type="match status" value="1"/>
</dbReference>
<dbReference type="RefSeq" id="WP_321551046.1">
    <property type="nucleotide sequence ID" value="NZ_JAXIVS010000019.1"/>
</dbReference>
<feature type="domain" description="HAMP" evidence="3">
    <location>
        <begin position="321"/>
        <end position="375"/>
    </location>
</feature>
<evidence type="ECO:0000259" key="2">
    <source>
        <dbReference type="PROSITE" id="PS50125"/>
    </source>
</evidence>
<keyword evidence="1" id="KW-1133">Transmembrane helix</keyword>
<dbReference type="Pfam" id="PF00211">
    <property type="entry name" value="Guanylate_cyc"/>
    <property type="match status" value="1"/>
</dbReference>
<dbReference type="Gene3D" id="6.10.340.10">
    <property type="match status" value="1"/>
</dbReference>
<dbReference type="InterPro" id="IPR003660">
    <property type="entry name" value="HAMP_dom"/>
</dbReference>
<feature type="transmembrane region" description="Helical" evidence="1">
    <location>
        <begin position="299"/>
        <end position="320"/>
    </location>
</feature>
<feature type="transmembrane region" description="Helical" evidence="1">
    <location>
        <begin position="25"/>
        <end position="47"/>
    </location>
</feature>
<name>A0ABU5HGH0_9BACT</name>
<keyword evidence="1" id="KW-0472">Membrane</keyword>
<dbReference type="InterPro" id="IPR029787">
    <property type="entry name" value="Nucleotide_cyclase"/>
</dbReference>
<comment type="caution">
    <text evidence="4">The sequence shown here is derived from an EMBL/GenBank/DDBJ whole genome shotgun (WGS) entry which is preliminary data.</text>
</comment>
<dbReference type="InterPro" id="IPR050697">
    <property type="entry name" value="Adenylyl/Guanylyl_Cyclase_3/4"/>
</dbReference>
<dbReference type="Proteomes" id="UP001291309">
    <property type="component" value="Unassembled WGS sequence"/>
</dbReference>
<keyword evidence="5" id="KW-1185">Reference proteome</keyword>
<protein>
    <submittedName>
        <fullName evidence="4">Adenylate/guanylate cyclase domain-containing protein</fullName>
    </submittedName>
</protein>
<dbReference type="InterPro" id="IPR001054">
    <property type="entry name" value="A/G_cyclase"/>
</dbReference>
<evidence type="ECO:0000313" key="4">
    <source>
        <dbReference type="EMBL" id="MDY7232336.1"/>
    </source>
</evidence>
<evidence type="ECO:0000256" key="1">
    <source>
        <dbReference type="SAM" id="Phobius"/>
    </source>
</evidence>
<dbReference type="SUPFAM" id="SSF55073">
    <property type="entry name" value="Nucleotide cyclase"/>
    <property type="match status" value="1"/>
</dbReference>
<dbReference type="Pfam" id="PF00672">
    <property type="entry name" value="HAMP"/>
    <property type="match status" value="1"/>
</dbReference>
<keyword evidence="1" id="KW-0812">Transmembrane</keyword>
<dbReference type="CDD" id="cd06225">
    <property type="entry name" value="HAMP"/>
    <property type="match status" value="1"/>
</dbReference>
<evidence type="ECO:0000259" key="3">
    <source>
        <dbReference type="PROSITE" id="PS50885"/>
    </source>
</evidence>
<gene>
    <name evidence="4" type="ORF">SYV04_38460</name>
</gene>
<accession>A0ABU5HGH0</accession>
<dbReference type="CDD" id="cd18774">
    <property type="entry name" value="PDC2_HK_sensor"/>
    <property type="match status" value="1"/>
</dbReference>
<dbReference type="PROSITE" id="PS50885">
    <property type="entry name" value="HAMP"/>
    <property type="match status" value="1"/>
</dbReference>
<evidence type="ECO:0000313" key="5">
    <source>
        <dbReference type="Proteomes" id="UP001291309"/>
    </source>
</evidence>
<dbReference type="SUPFAM" id="SSF158472">
    <property type="entry name" value="HAMP domain-like"/>
    <property type="match status" value="1"/>
</dbReference>
<dbReference type="Gene3D" id="3.30.70.1230">
    <property type="entry name" value="Nucleotide cyclase"/>
    <property type="match status" value="1"/>
</dbReference>
<dbReference type="CDD" id="cd07302">
    <property type="entry name" value="CHD"/>
    <property type="match status" value="1"/>
</dbReference>
<dbReference type="PROSITE" id="PS50125">
    <property type="entry name" value="GUANYLATE_CYCLASE_2"/>
    <property type="match status" value="1"/>
</dbReference>